<dbReference type="GO" id="GO:0006508">
    <property type="term" value="P:proteolysis"/>
    <property type="evidence" value="ECO:0007669"/>
    <property type="project" value="UniProtKB-KW"/>
</dbReference>
<dbReference type="InterPro" id="IPR000994">
    <property type="entry name" value="Pept_M24"/>
</dbReference>
<reference evidence="18" key="1">
    <citation type="submission" date="2025-08" db="UniProtKB">
        <authorList>
            <consortium name="Ensembl"/>
        </authorList>
    </citation>
    <scope>IDENTIFICATION</scope>
</reference>
<evidence type="ECO:0000256" key="2">
    <source>
        <dbReference type="ARBA" id="ARBA00011738"/>
    </source>
</evidence>
<dbReference type="Pfam" id="PF05195">
    <property type="entry name" value="AMP_N"/>
    <property type="match status" value="1"/>
</dbReference>
<protein>
    <recommendedName>
        <fullName evidence="11">Xaa-Pro dipeptidase</fullName>
        <ecNumber evidence="10">3.4.13.9</ecNumber>
    </recommendedName>
    <alternativeName>
        <fullName evidence="14">Imidodipeptidase</fullName>
    </alternativeName>
    <alternativeName>
        <fullName evidence="12">Peptidase D</fullName>
    </alternativeName>
    <alternativeName>
        <fullName evidence="13">Proline dipeptidase</fullName>
    </alternativeName>
</protein>
<evidence type="ECO:0000256" key="9">
    <source>
        <dbReference type="ARBA" id="ARBA00043990"/>
    </source>
</evidence>
<dbReference type="InterPro" id="IPR029149">
    <property type="entry name" value="Creatin/AminoP/Spt16_N"/>
</dbReference>
<comment type="cofactor">
    <cofactor evidence="1">
        <name>Mn(2+)</name>
        <dbReference type="ChEBI" id="CHEBI:29035"/>
    </cofactor>
</comment>
<evidence type="ECO:0000256" key="7">
    <source>
        <dbReference type="ARBA" id="ARBA00023049"/>
    </source>
</evidence>
<dbReference type="InterPro" id="IPR007865">
    <property type="entry name" value="Aminopep_P_N"/>
</dbReference>
<evidence type="ECO:0000256" key="5">
    <source>
        <dbReference type="ARBA" id="ARBA00022801"/>
    </source>
</evidence>
<dbReference type="SMART" id="SM01011">
    <property type="entry name" value="AMP_N"/>
    <property type="match status" value="1"/>
</dbReference>
<dbReference type="GO" id="GO:0102009">
    <property type="term" value="F:proline dipeptidase activity"/>
    <property type="evidence" value="ECO:0007669"/>
    <property type="project" value="UniProtKB-EC"/>
</dbReference>
<dbReference type="PANTHER" id="PTHR48480:SF2">
    <property type="entry name" value="PEPTIDASE D"/>
    <property type="match status" value="1"/>
</dbReference>
<evidence type="ECO:0000313" key="19">
    <source>
        <dbReference type="Proteomes" id="UP000261560"/>
    </source>
</evidence>
<keyword evidence="4 16" id="KW-0479">Metal-binding</keyword>
<dbReference type="GO" id="GO:0030145">
    <property type="term" value="F:manganese ion binding"/>
    <property type="evidence" value="ECO:0007669"/>
    <property type="project" value="InterPro"/>
</dbReference>
<dbReference type="Pfam" id="PF00557">
    <property type="entry name" value="Peptidase_M24"/>
    <property type="match status" value="1"/>
</dbReference>
<dbReference type="OMA" id="DAHALFF"/>
<dbReference type="CDD" id="cd01087">
    <property type="entry name" value="Prolidase"/>
    <property type="match status" value="1"/>
</dbReference>
<evidence type="ECO:0000256" key="14">
    <source>
        <dbReference type="ARBA" id="ARBA00044351"/>
    </source>
</evidence>
<dbReference type="GeneTree" id="ENSGT00940000153657"/>
<dbReference type="PROSITE" id="PS00491">
    <property type="entry name" value="PROLINE_PEPTIDASE"/>
    <property type="match status" value="1"/>
</dbReference>
<keyword evidence="19" id="KW-1185">Reference proteome</keyword>
<evidence type="ECO:0000256" key="16">
    <source>
        <dbReference type="RuleBase" id="RU000590"/>
    </source>
</evidence>
<evidence type="ECO:0000256" key="4">
    <source>
        <dbReference type="ARBA" id="ARBA00022723"/>
    </source>
</evidence>
<sequence>MAAAPQPVYWLGNDTLRVSAALFAENRGRLCRGLKGKDGVLPKSVVVLQGGEQKQRYCTDTDVVFRQESFFHWSFGVTEADCFGAIDVDSGKSILFVPKLPESYATWMGEIFPKEHFKEKYAVDEVHYTADVSRGLNTDSGSICREASFEGISRFTLFPVCVRSRLLKTDMELEVLRYTNRISSEAHKMVMKNVKPGQKEYEMESLFQHYCYTKGGMRHTSYTCICGSGNNSSVLHYGHAGAPNDKTIQDGDMCLFDMGGEYYCYSSDITCSFPANGKFSPDQRVIYEAVLKSSRAVMAAIKPGVKWTDMHRLADRIHLEELVKFGLLHGSVDDMMKAHLGSVFMPHGLGHLLGIDVHDVGGYPEGVNRIDEPGLRSLRMARLVQERMVLTVEPGIYFINHLLDQALANPAQSCFINNHMLARFRGFGGVRIEDDIAVTADGVELLTCVPRTVEEIEAFMADSDKPFSPV</sequence>
<keyword evidence="6" id="KW-0224">Dipeptidase</keyword>
<dbReference type="Gene3D" id="3.40.350.10">
    <property type="entry name" value="Creatinase/prolidase N-terminal domain"/>
    <property type="match status" value="1"/>
</dbReference>
<dbReference type="Ensembl" id="ENSOMET00000023445.1">
    <property type="protein sequence ID" value="ENSOMEP00000015327.1"/>
    <property type="gene ID" value="ENSOMEG00000016936.1"/>
</dbReference>
<evidence type="ECO:0000256" key="15">
    <source>
        <dbReference type="ARBA" id="ARBA00048994"/>
    </source>
</evidence>
<evidence type="ECO:0000259" key="17">
    <source>
        <dbReference type="SMART" id="SM01011"/>
    </source>
</evidence>
<evidence type="ECO:0000256" key="8">
    <source>
        <dbReference type="ARBA" id="ARBA00023211"/>
    </source>
</evidence>
<dbReference type="SUPFAM" id="SSF55920">
    <property type="entry name" value="Creatinase/aminopeptidase"/>
    <property type="match status" value="1"/>
</dbReference>
<comment type="similarity">
    <text evidence="9">Belongs to the peptidase M24B family. Eukaryotic-type prolidase subfamily.</text>
</comment>
<dbReference type="InterPro" id="IPR036005">
    <property type="entry name" value="Creatinase/aminopeptidase-like"/>
</dbReference>
<dbReference type="InterPro" id="IPR052433">
    <property type="entry name" value="X-Pro_dipept-like"/>
</dbReference>
<keyword evidence="8" id="KW-0464">Manganese</keyword>
<dbReference type="SUPFAM" id="SSF53092">
    <property type="entry name" value="Creatinase/prolidase N-terminal domain"/>
    <property type="match status" value="1"/>
</dbReference>
<evidence type="ECO:0000256" key="1">
    <source>
        <dbReference type="ARBA" id="ARBA00001936"/>
    </source>
</evidence>
<dbReference type="Proteomes" id="UP000261560">
    <property type="component" value="Unplaced"/>
</dbReference>
<evidence type="ECO:0000256" key="11">
    <source>
        <dbReference type="ARBA" id="ARBA00044141"/>
    </source>
</evidence>
<keyword evidence="5" id="KW-0378">Hydrolase</keyword>
<reference evidence="18" key="2">
    <citation type="submission" date="2025-09" db="UniProtKB">
        <authorList>
            <consortium name="Ensembl"/>
        </authorList>
    </citation>
    <scope>IDENTIFICATION</scope>
</reference>
<accession>A0A3B3CE46</accession>
<evidence type="ECO:0000256" key="6">
    <source>
        <dbReference type="ARBA" id="ARBA00022997"/>
    </source>
</evidence>
<keyword evidence="3" id="KW-0645">Protease</keyword>
<evidence type="ECO:0000256" key="3">
    <source>
        <dbReference type="ARBA" id="ARBA00022670"/>
    </source>
</evidence>
<dbReference type="EC" id="3.4.13.9" evidence="10"/>
<evidence type="ECO:0000313" key="18">
    <source>
        <dbReference type="Ensembl" id="ENSOMEP00000015327.1"/>
    </source>
</evidence>
<name>A0A3B3CE46_ORYME</name>
<evidence type="ECO:0000256" key="13">
    <source>
        <dbReference type="ARBA" id="ARBA00044284"/>
    </source>
</evidence>
<organism evidence="18 19">
    <name type="scientific">Oryzias melastigma</name>
    <name type="common">Marine medaka</name>
    <dbReference type="NCBI Taxonomy" id="30732"/>
    <lineage>
        <taxon>Eukaryota</taxon>
        <taxon>Metazoa</taxon>
        <taxon>Chordata</taxon>
        <taxon>Craniata</taxon>
        <taxon>Vertebrata</taxon>
        <taxon>Euteleostomi</taxon>
        <taxon>Actinopterygii</taxon>
        <taxon>Neopterygii</taxon>
        <taxon>Teleostei</taxon>
        <taxon>Neoteleostei</taxon>
        <taxon>Acanthomorphata</taxon>
        <taxon>Ovalentaria</taxon>
        <taxon>Atherinomorphae</taxon>
        <taxon>Beloniformes</taxon>
        <taxon>Adrianichthyidae</taxon>
        <taxon>Oryziinae</taxon>
        <taxon>Oryzias</taxon>
    </lineage>
</organism>
<proteinExistence type="inferred from homology"/>
<feature type="domain" description="Aminopeptidase P N-terminal" evidence="17">
    <location>
        <begin position="18"/>
        <end position="156"/>
    </location>
</feature>
<comment type="catalytic activity">
    <reaction evidence="15">
        <text>Xaa-L-Pro dipeptide + H2O = an L-alpha-amino acid + L-proline</text>
        <dbReference type="Rhea" id="RHEA:76407"/>
        <dbReference type="ChEBI" id="CHEBI:15377"/>
        <dbReference type="ChEBI" id="CHEBI:59869"/>
        <dbReference type="ChEBI" id="CHEBI:60039"/>
        <dbReference type="ChEBI" id="CHEBI:195196"/>
        <dbReference type="EC" id="3.4.13.9"/>
    </reaction>
</comment>
<evidence type="ECO:0000256" key="10">
    <source>
        <dbReference type="ARBA" id="ARBA00044051"/>
    </source>
</evidence>
<comment type="subunit">
    <text evidence="2">Homodimer.</text>
</comment>
<evidence type="ECO:0000256" key="12">
    <source>
        <dbReference type="ARBA" id="ARBA00044252"/>
    </source>
</evidence>
<dbReference type="GO" id="GO:0070006">
    <property type="term" value="F:metalloaminopeptidase activity"/>
    <property type="evidence" value="ECO:0007669"/>
    <property type="project" value="InterPro"/>
</dbReference>
<keyword evidence="7" id="KW-0482">Metalloprotease</keyword>
<dbReference type="Gene3D" id="3.90.230.10">
    <property type="entry name" value="Creatinase/methionine aminopeptidase superfamily"/>
    <property type="match status" value="1"/>
</dbReference>
<dbReference type="AlphaFoldDB" id="A0A3B3CE46"/>
<dbReference type="InterPro" id="IPR001131">
    <property type="entry name" value="Peptidase_M24B_aminopep-P_CS"/>
</dbReference>
<dbReference type="PANTHER" id="PTHR48480">
    <property type="match status" value="1"/>
</dbReference>
<dbReference type="FunFam" id="3.90.230.10:FF:000002">
    <property type="entry name" value="Xaa-Pro aminopeptidase 3"/>
    <property type="match status" value="1"/>
</dbReference>